<evidence type="ECO:0000256" key="1">
    <source>
        <dbReference type="SAM" id="Coils"/>
    </source>
</evidence>
<name>A0AAI8GC96_FERIS</name>
<protein>
    <recommendedName>
        <fullName evidence="4">Transposase</fullName>
    </recommendedName>
</protein>
<reference evidence="2 3" key="1">
    <citation type="journal article" date="2015" name="Stand. Genomic Sci.">
        <title>Genome sequence of a native-feather degrading extremely thermophilic Eubacterium, Fervidobacterium islandicum AW-1.</title>
        <authorList>
            <person name="Lee Y.J."/>
            <person name="Jeong H."/>
            <person name="Park G.S."/>
            <person name="Kwak Y."/>
            <person name="Lee S.J."/>
            <person name="Lee S.J."/>
            <person name="Park M.K."/>
            <person name="Kim J.Y."/>
            <person name="Kang H.K."/>
            <person name="Shin J.H."/>
            <person name="Lee D.W."/>
        </authorList>
    </citation>
    <scope>NUCLEOTIDE SEQUENCE [LARGE SCALE GENOMIC DNA]</scope>
    <source>
        <strain evidence="2 3">AW-1</strain>
    </source>
</reference>
<evidence type="ECO:0008006" key="4">
    <source>
        <dbReference type="Google" id="ProtNLM"/>
    </source>
</evidence>
<dbReference type="InterPro" id="IPR009057">
    <property type="entry name" value="Homeodomain-like_sf"/>
</dbReference>
<dbReference type="Proteomes" id="UP000093740">
    <property type="component" value="Chromosome"/>
</dbReference>
<evidence type="ECO:0000313" key="2">
    <source>
        <dbReference type="EMBL" id="AMW32094.1"/>
    </source>
</evidence>
<sequence length="168" mass="19328">MSEHRKANGYYTREFKELVLNRLEPPTDDTVAGLSKELGVSESAIYHWIRSKNETGMNTSAVGKWSTEDKFHVVLETSTLTEQELAAYCRRKGLFMDDVKSWRKQCMNANGSNAKDPLELEENLKEERRKTKLLEKELRRKEKALAEAAALLVLQKKAEAIWGDHEED</sequence>
<keyword evidence="1" id="KW-0175">Coiled coil</keyword>
<proteinExistence type="predicted"/>
<dbReference type="AlphaFoldDB" id="A0AAI8GC96"/>
<accession>A0AAI8GC96</accession>
<dbReference type="SUPFAM" id="SSF46689">
    <property type="entry name" value="Homeodomain-like"/>
    <property type="match status" value="1"/>
</dbReference>
<dbReference type="KEGG" id="fia:NA23_01320"/>
<evidence type="ECO:0000313" key="3">
    <source>
        <dbReference type="Proteomes" id="UP000093740"/>
    </source>
</evidence>
<gene>
    <name evidence="2" type="ORF">NA23_01320</name>
</gene>
<organism evidence="2 3">
    <name type="scientific">Fervidobacterium islandicum</name>
    <dbReference type="NCBI Taxonomy" id="2423"/>
    <lineage>
        <taxon>Bacteria</taxon>
        <taxon>Thermotogati</taxon>
        <taxon>Thermotogota</taxon>
        <taxon>Thermotogae</taxon>
        <taxon>Thermotogales</taxon>
        <taxon>Fervidobacteriaceae</taxon>
        <taxon>Fervidobacterium</taxon>
    </lineage>
</organism>
<dbReference type="EMBL" id="CP014334">
    <property type="protein sequence ID" value="AMW32094.1"/>
    <property type="molecule type" value="Genomic_DNA"/>
</dbReference>
<feature type="coiled-coil region" evidence="1">
    <location>
        <begin position="121"/>
        <end position="151"/>
    </location>
</feature>
<keyword evidence="3" id="KW-1185">Reference proteome</keyword>